<dbReference type="GO" id="GO:0019752">
    <property type="term" value="P:carboxylic acid metabolic process"/>
    <property type="evidence" value="ECO:0007669"/>
    <property type="project" value="InterPro"/>
</dbReference>
<dbReference type="InterPro" id="IPR002129">
    <property type="entry name" value="PyrdxlP-dep_de-COase"/>
</dbReference>
<name>A0A9P5Y407_9AGAR</name>
<dbReference type="GO" id="GO:0030170">
    <property type="term" value="F:pyridoxal phosphate binding"/>
    <property type="evidence" value="ECO:0007669"/>
    <property type="project" value="InterPro"/>
</dbReference>
<comment type="caution">
    <text evidence="5">The sequence shown here is derived from an EMBL/GenBank/DDBJ whole genome shotgun (WGS) entry which is preliminary data.</text>
</comment>
<dbReference type="InterPro" id="IPR050477">
    <property type="entry name" value="GrpII_AminoAcid_Decarb"/>
</dbReference>
<dbReference type="PANTHER" id="PTHR42735">
    <property type="match status" value="1"/>
</dbReference>
<evidence type="ECO:0000256" key="1">
    <source>
        <dbReference type="ARBA" id="ARBA00001933"/>
    </source>
</evidence>
<protein>
    <submittedName>
        <fullName evidence="5">Pyridoxal phosphate-dependent transferase</fullName>
    </submittedName>
</protein>
<sequence length="688" mass="77465">MITSQEFQDGVKATEEQLKFILEGLGRHSVPFFSPRYAGHMSFDVSMPAALGYASAMMYNQNNVTPEASPFTSYVEWRVGQEMCLMLGYNFTLKPDPNNPIVGWGHIVCGGSIADLESMWVARNLKYYPLSLKNAMKPGAPLEFASDTFTTTRSDGTPKNFFSCTPWELLNLKPGEVMELPVRLSAQFGISDTVLSRILEPYSIQTVGKQQLDLDFGITKPPQYLISRVNHYSWPKGAAITGIGRDNMIELPVDDDARLDIEYLREELEKHLAEEQALYAIVAIVGTTEHGSVDPVDKMLQLRDEMQTKGLSFMVHADAAWGGYFASKMVEPVFRGPQMPEYAFSIPLSSHTNSQMLRLRFVDSITIDPHKSGYIPYPGGGLCYRDGRYRFLTTWTSPYINVQEGNDLGMGIYGVEGSKPGAAPVAVWLSHNSLTYGVARVTRNAKLHVLQMYANWVTMTLDTQPLVVTAFNRLPSERSGSSEQEIYDECVRIRNTIVNRPNYELENDLEAMELVRQLGSDLMINAFACNFRIEDKINTDVVEASFLNRRLYQRLSITTMDEDINLKPIVIMATEFSQAKYGEVLNRFKKRMGLVGDEDLYALSNVSMSPWPAAGQFLQTIINEFRRVAEEEIKTCLVRVVVKLSIHSFVIQGTDQLFFTYVGSLNISNYRRQVIVSAKLDDATMSKL</sequence>
<dbReference type="AlphaFoldDB" id="A0A9P5Y407"/>
<proteinExistence type="predicted"/>
<keyword evidence="3" id="KW-0456">Lyase</keyword>
<keyword evidence="6" id="KW-1185">Reference proteome</keyword>
<gene>
    <name evidence="5" type="ORF">BDZ94DRAFT_1282636</name>
</gene>
<accession>A0A9P5Y407</accession>
<evidence type="ECO:0000256" key="4">
    <source>
        <dbReference type="PIRSR" id="PIRSR602129-50"/>
    </source>
</evidence>
<dbReference type="GO" id="GO:0016740">
    <property type="term" value="F:transferase activity"/>
    <property type="evidence" value="ECO:0007669"/>
    <property type="project" value="UniProtKB-KW"/>
</dbReference>
<reference evidence="5" key="1">
    <citation type="submission" date="2020-11" db="EMBL/GenBank/DDBJ databases">
        <authorList>
            <consortium name="DOE Joint Genome Institute"/>
            <person name="Ahrendt S."/>
            <person name="Riley R."/>
            <person name="Andreopoulos W."/>
            <person name="Labutti K."/>
            <person name="Pangilinan J."/>
            <person name="Ruiz-Duenas F.J."/>
            <person name="Barrasa J.M."/>
            <person name="Sanchez-Garcia M."/>
            <person name="Camarero S."/>
            <person name="Miyauchi S."/>
            <person name="Serrano A."/>
            <person name="Linde D."/>
            <person name="Babiker R."/>
            <person name="Drula E."/>
            <person name="Ayuso-Fernandez I."/>
            <person name="Pacheco R."/>
            <person name="Padilla G."/>
            <person name="Ferreira P."/>
            <person name="Barriuso J."/>
            <person name="Kellner H."/>
            <person name="Castanera R."/>
            <person name="Alfaro M."/>
            <person name="Ramirez L."/>
            <person name="Pisabarro A.G."/>
            <person name="Kuo A."/>
            <person name="Tritt A."/>
            <person name="Lipzen A."/>
            <person name="He G."/>
            <person name="Yan M."/>
            <person name="Ng V."/>
            <person name="Cullen D."/>
            <person name="Martin F."/>
            <person name="Rosso M.-N."/>
            <person name="Henrissat B."/>
            <person name="Hibbett D."/>
            <person name="Martinez A.T."/>
            <person name="Grigoriev I.V."/>
        </authorList>
    </citation>
    <scope>NUCLEOTIDE SEQUENCE</scope>
    <source>
        <strain evidence="5">CBS 247.69</strain>
    </source>
</reference>
<dbReference type="InterPro" id="IPR015421">
    <property type="entry name" value="PyrdxlP-dep_Trfase_major"/>
</dbReference>
<dbReference type="OrthoDB" id="2161780at2759"/>
<keyword evidence="2 4" id="KW-0663">Pyridoxal phosphate</keyword>
<dbReference type="PANTHER" id="PTHR42735:SF4">
    <property type="entry name" value="PYRIDOXAL PHOSPHATE-DEPENDENT DECARBOXYLASE FAMILY PROTEIN"/>
    <property type="match status" value="1"/>
</dbReference>
<evidence type="ECO:0000313" key="6">
    <source>
        <dbReference type="Proteomes" id="UP000807353"/>
    </source>
</evidence>
<dbReference type="SUPFAM" id="SSF53383">
    <property type="entry name" value="PLP-dependent transferases"/>
    <property type="match status" value="1"/>
</dbReference>
<evidence type="ECO:0000313" key="5">
    <source>
        <dbReference type="EMBL" id="KAF9463112.1"/>
    </source>
</evidence>
<dbReference type="EMBL" id="MU150265">
    <property type="protein sequence ID" value="KAF9463112.1"/>
    <property type="molecule type" value="Genomic_DNA"/>
</dbReference>
<dbReference type="Pfam" id="PF00282">
    <property type="entry name" value="Pyridoxal_deC"/>
    <property type="match status" value="1"/>
</dbReference>
<evidence type="ECO:0000256" key="3">
    <source>
        <dbReference type="ARBA" id="ARBA00023239"/>
    </source>
</evidence>
<comment type="cofactor">
    <cofactor evidence="1 4">
        <name>pyridoxal 5'-phosphate</name>
        <dbReference type="ChEBI" id="CHEBI:597326"/>
    </cofactor>
</comment>
<evidence type="ECO:0000256" key="2">
    <source>
        <dbReference type="ARBA" id="ARBA00022898"/>
    </source>
</evidence>
<organism evidence="5 6">
    <name type="scientific">Collybia nuda</name>
    <dbReference type="NCBI Taxonomy" id="64659"/>
    <lineage>
        <taxon>Eukaryota</taxon>
        <taxon>Fungi</taxon>
        <taxon>Dikarya</taxon>
        <taxon>Basidiomycota</taxon>
        <taxon>Agaricomycotina</taxon>
        <taxon>Agaricomycetes</taxon>
        <taxon>Agaricomycetidae</taxon>
        <taxon>Agaricales</taxon>
        <taxon>Tricholomatineae</taxon>
        <taxon>Clitocybaceae</taxon>
        <taxon>Collybia</taxon>
    </lineage>
</organism>
<keyword evidence="5" id="KW-0808">Transferase</keyword>
<dbReference type="GO" id="GO:0016830">
    <property type="term" value="F:carbon-carbon lyase activity"/>
    <property type="evidence" value="ECO:0007669"/>
    <property type="project" value="InterPro"/>
</dbReference>
<dbReference type="Proteomes" id="UP000807353">
    <property type="component" value="Unassembled WGS sequence"/>
</dbReference>
<dbReference type="Gene3D" id="3.40.640.10">
    <property type="entry name" value="Type I PLP-dependent aspartate aminotransferase-like (Major domain)"/>
    <property type="match status" value="1"/>
</dbReference>
<dbReference type="InterPro" id="IPR015424">
    <property type="entry name" value="PyrdxlP-dep_Trfase"/>
</dbReference>
<feature type="modified residue" description="N6-(pyridoxal phosphate)lysine" evidence="4">
    <location>
        <position position="371"/>
    </location>
</feature>